<organism evidence="2 3">
    <name type="scientific">Prorocentrum cordatum</name>
    <dbReference type="NCBI Taxonomy" id="2364126"/>
    <lineage>
        <taxon>Eukaryota</taxon>
        <taxon>Sar</taxon>
        <taxon>Alveolata</taxon>
        <taxon>Dinophyceae</taxon>
        <taxon>Prorocentrales</taxon>
        <taxon>Prorocentraceae</taxon>
        <taxon>Prorocentrum</taxon>
    </lineage>
</organism>
<proteinExistence type="predicted"/>
<sequence>ALRSLVPGFIAQPRYRSCLDFGHPLEMRVVTLWGKARVGVWWWGRSSDARTPASRTAPRGWCGGPAPPGGRAAPRAGSRSTGTRAATPASRPRWRSSCGPCPPWRPRRRPWPGRWARPSCGRTSSSAARGGASGSTRSPTAAGWTTAGCDEGVPRPTTWKTTARPSPGSCRRHLGTESRLNKVRAPLSRFVGPWADAEHEAPAPAQAPVAFNIVPADDDRVPVPPPPPQQPPSPAPAAAAAGPLADQAAEPSAAGAVIDEMVALEGVEDDAATDAAEPGEVAAPAAGIVPVPCSPARDPAAAQNLSLVTGLRRLARVEGKGGSGTGGLLRSCAATWAPACSRQVWW</sequence>
<keyword evidence="3" id="KW-1185">Reference proteome</keyword>
<comment type="caution">
    <text evidence="2">The sequence shown here is derived from an EMBL/GenBank/DDBJ whole genome shotgun (WGS) entry which is preliminary data.</text>
</comment>
<accession>A0ABN9QCK2</accession>
<protein>
    <submittedName>
        <fullName evidence="2">Uncharacterized protein</fullName>
    </submittedName>
</protein>
<feature type="region of interest" description="Disordered" evidence="1">
    <location>
        <begin position="48"/>
        <end position="176"/>
    </location>
</feature>
<evidence type="ECO:0000313" key="2">
    <source>
        <dbReference type="EMBL" id="CAK0800958.1"/>
    </source>
</evidence>
<name>A0ABN9QCK2_9DINO</name>
<dbReference type="Proteomes" id="UP001189429">
    <property type="component" value="Unassembled WGS sequence"/>
</dbReference>
<evidence type="ECO:0000256" key="1">
    <source>
        <dbReference type="SAM" id="MobiDB-lite"/>
    </source>
</evidence>
<dbReference type="EMBL" id="CAUYUJ010002481">
    <property type="protein sequence ID" value="CAK0800958.1"/>
    <property type="molecule type" value="Genomic_DNA"/>
</dbReference>
<feature type="compositionally biased region" description="Pro residues" evidence="1">
    <location>
        <begin position="222"/>
        <end position="235"/>
    </location>
</feature>
<feature type="compositionally biased region" description="Low complexity" evidence="1">
    <location>
        <begin position="236"/>
        <end position="251"/>
    </location>
</feature>
<gene>
    <name evidence="2" type="ORF">PCOR1329_LOCUS8977</name>
</gene>
<feature type="non-terminal residue" evidence="2">
    <location>
        <position position="1"/>
    </location>
</feature>
<feature type="compositionally biased region" description="Low complexity" evidence="1">
    <location>
        <begin position="112"/>
        <end position="143"/>
    </location>
</feature>
<reference evidence="2" key="1">
    <citation type="submission" date="2023-10" db="EMBL/GenBank/DDBJ databases">
        <authorList>
            <person name="Chen Y."/>
            <person name="Shah S."/>
            <person name="Dougan E. K."/>
            <person name="Thang M."/>
            <person name="Chan C."/>
        </authorList>
    </citation>
    <scope>NUCLEOTIDE SEQUENCE [LARGE SCALE GENOMIC DNA]</scope>
</reference>
<evidence type="ECO:0000313" key="3">
    <source>
        <dbReference type="Proteomes" id="UP001189429"/>
    </source>
</evidence>
<feature type="region of interest" description="Disordered" evidence="1">
    <location>
        <begin position="216"/>
        <end position="252"/>
    </location>
</feature>